<dbReference type="PRINTS" id="PR00625">
    <property type="entry name" value="JDOMAIN"/>
</dbReference>
<dbReference type="Proteomes" id="UP001610335">
    <property type="component" value="Unassembled WGS sequence"/>
</dbReference>
<dbReference type="EMBL" id="JBFXLS010000055">
    <property type="protein sequence ID" value="KAL2823163.1"/>
    <property type="molecule type" value="Genomic_DNA"/>
</dbReference>
<accession>A0ABR4I5Y9</accession>
<dbReference type="PROSITE" id="PS50076">
    <property type="entry name" value="DNAJ_2"/>
    <property type="match status" value="1"/>
</dbReference>
<evidence type="ECO:0000313" key="4">
    <source>
        <dbReference type="EMBL" id="KAL2823163.1"/>
    </source>
</evidence>
<proteinExistence type="predicted"/>
<dbReference type="Gene3D" id="1.10.287.110">
    <property type="entry name" value="DnaJ domain"/>
    <property type="match status" value="1"/>
</dbReference>
<dbReference type="SUPFAM" id="SSF46565">
    <property type="entry name" value="Chaperone J-domain"/>
    <property type="match status" value="1"/>
</dbReference>
<comment type="caution">
    <text evidence="4">The sequence shown here is derived from an EMBL/GenBank/DDBJ whole genome shotgun (WGS) entry which is preliminary data.</text>
</comment>
<feature type="domain" description="J" evidence="3">
    <location>
        <begin position="11"/>
        <end position="75"/>
    </location>
</feature>
<dbReference type="InterPro" id="IPR036869">
    <property type="entry name" value="J_dom_sf"/>
</dbReference>
<keyword evidence="1" id="KW-0175">Coiled coil</keyword>
<feature type="coiled-coil region" evidence="1">
    <location>
        <begin position="131"/>
        <end position="176"/>
    </location>
</feature>
<feature type="region of interest" description="Disordered" evidence="2">
    <location>
        <begin position="62"/>
        <end position="99"/>
    </location>
</feature>
<dbReference type="InterPro" id="IPR001623">
    <property type="entry name" value="DnaJ_domain"/>
</dbReference>
<name>A0ABR4I5Y9_9EURO</name>
<sequence length="634" mass="70978">MATPSRYAAMDCYEILGIPQDATLKDINSAYKRLALMHHPDKTGGDDAAIEFQRIQQAIEILRDPPRRKEHDERLGHGRSRRRRPATEEEKLFGSSDYTGWRPSNVSRSDYNRRDRYMFSYSNSVHMNPDSQESQEELARCARAREEEREKEKETIRRAADEILAENRARARARDEEVLASLRRNENTWSSLNPEIEPFQASGYEARYDGSVPVWWAGAGPELNESAGFEADTEAGNDFAGEAEVEAGVDGTEFGIDSDVNIDADINIVLDAEENNEVNTEPETEPQVEVELKFVPEFDTSFKINSKVNVKADTTAHIDAGVNAIPDAEYEVEPSINLELEPDYHAEFDIKTIIADAKAKANKGIGPGLDTIPESEEQPKADTEADRETNADGDTAAEEHATGFWATLSTSPKLFGATTEYMTASQGTFSTPTSNNYMMSGALFQGRSEPQVDAAAISTENADNESVESIYYDFSDAAVSQSNQTENDNSIDISINDVFDTPSGKKSSPTLYYDFKFNDTNIYPHLAPFVPYFAAKLAHNSGWYTRDDFHIELKGMVMETYCGWLETVRVTIPGAAFSLKTELDPQQTCRHLGYWEKELGHERCEMCDLWKPIYTLVCPGCGLKRCVGCKFEHV</sequence>
<dbReference type="PANTHER" id="PTHR24074">
    <property type="entry name" value="CO-CHAPERONE PROTEIN DJLA"/>
    <property type="match status" value="1"/>
</dbReference>
<feature type="compositionally biased region" description="Basic and acidic residues" evidence="2">
    <location>
        <begin position="377"/>
        <end position="390"/>
    </location>
</feature>
<keyword evidence="5" id="KW-1185">Reference proteome</keyword>
<protein>
    <recommendedName>
        <fullName evidence="3">J domain-containing protein</fullName>
    </recommendedName>
</protein>
<dbReference type="InterPro" id="IPR050817">
    <property type="entry name" value="DjlA_DnaK_co-chaperone"/>
</dbReference>
<evidence type="ECO:0000256" key="2">
    <source>
        <dbReference type="SAM" id="MobiDB-lite"/>
    </source>
</evidence>
<feature type="region of interest" description="Disordered" evidence="2">
    <location>
        <begin position="364"/>
        <end position="394"/>
    </location>
</feature>
<evidence type="ECO:0000256" key="1">
    <source>
        <dbReference type="SAM" id="Coils"/>
    </source>
</evidence>
<dbReference type="SMART" id="SM00271">
    <property type="entry name" value="DnaJ"/>
    <property type="match status" value="1"/>
</dbReference>
<evidence type="ECO:0000259" key="3">
    <source>
        <dbReference type="PROSITE" id="PS50076"/>
    </source>
</evidence>
<reference evidence="4 5" key="1">
    <citation type="submission" date="2024-07" db="EMBL/GenBank/DDBJ databases">
        <title>Section-level genome sequencing and comparative genomics of Aspergillus sections Usti and Cavernicolus.</title>
        <authorList>
            <consortium name="Lawrence Berkeley National Laboratory"/>
            <person name="Nybo J.L."/>
            <person name="Vesth T.C."/>
            <person name="Theobald S."/>
            <person name="Frisvad J.C."/>
            <person name="Larsen T.O."/>
            <person name="Kjaerboelling I."/>
            <person name="Rothschild-Mancinelli K."/>
            <person name="Lyhne E.K."/>
            <person name="Kogle M.E."/>
            <person name="Barry K."/>
            <person name="Clum A."/>
            <person name="Na H."/>
            <person name="Ledsgaard L."/>
            <person name="Lin J."/>
            <person name="Lipzen A."/>
            <person name="Kuo A."/>
            <person name="Riley R."/>
            <person name="Mondo S."/>
            <person name="LaButti K."/>
            <person name="Haridas S."/>
            <person name="Pangalinan J."/>
            <person name="Salamov A.A."/>
            <person name="Simmons B.A."/>
            <person name="Magnuson J.K."/>
            <person name="Chen J."/>
            <person name="Drula E."/>
            <person name="Henrissat B."/>
            <person name="Wiebenga A."/>
            <person name="Lubbers R.J."/>
            <person name="Gomes A.C."/>
            <person name="Makela M.R."/>
            <person name="Stajich J."/>
            <person name="Grigoriev I.V."/>
            <person name="Mortensen U.H."/>
            <person name="De vries R.P."/>
            <person name="Baker S.E."/>
            <person name="Andersen M.R."/>
        </authorList>
    </citation>
    <scope>NUCLEOTIDE SEQUENCE [LARGE SCALE GENOMIC DNA]</scope>
    <source>
        <strain evidence="4 5">CBS 600.67</strain>
    </source>
</reference>
<gene>
    <name evidence="4" type="ORF">BDW59DRAFT_99875</name>
</gene>
<evidence type="ECO:0000313" key="5">
    <source>
        <dbReference type="Proteomes" id="UP001610335"/>
    </source>
</evidence>
<dbReference type="CDD" id="cd06257">
    <property type="entry name" value="DnaJ"/>
    <property type="match status" value="1"/>
</dbReference>
<organism evidence="4 5">
    <name type="scientific">Aspergillus cavernicola</name>
    <dbReference type="NCBI Taxonomy" id="176166"/>
    <lineage>
        <taxon>Eukaryota</taxon>
        <taxon>Fungi</taxon>
        <taxon>Dikarya</taxon>
        <taxon>Ascomycota</taxon>
        <taxon>Pezizomycotina</taxon>
        <taxon>Eurotiomycetes</taxon>
        <taxon>Eurotiomycetidae</taxon>
        <taxon>Eurotiales</taxon>
        <taxon>Aspergillaceae</taxon>
        <taxon>Aspergillus</taxon>
        <taxon>Aspergillus subgen. Nidulantes</taxon>
    </lineage>
</organism>
<feature type="compositionally biased region" description="Basic and acidic residues" evidence="2">
    <location>
        <begin position="62"/>
        <end position="76"/>
    </location>
</feature>
<dbReference type="Pfam" id="PF00226">
    <property type="entry name" value="DnaJ"/>
    <property type="match status" value="1"/>
</dbReference>